<protein>
    <submittedName>
        <fullName evidence="1">Uncharacterized protein</fullName>
    </submittedName>
</protein>
<gene>
    <name evidence="1" type="ORF">DPMN_168230</name>
</gene>
<dbReference type="Proteomes" id="UP000828390">
    <property type="component" value="Unassembled WGS sequence"/>
</dbReference>
<reference evidence="1" key="1">
    <citation type="journal article" date="2019" name="bioRxiv">
        <title>The Genome of the Zebra Mussel, Dreissena polymorpha: A Resource for Invasive Species Research.</title>
        <authorList>
            <person name="McCartney M.A."/>
            <person name="Auch B."/>
            <person name="Kono T."/>
            <person name="Mallez S."/>
            <person name="Zhang Y."/>
            <person name="Obille A."/>
            <person name="Becker A."/>
            <person name="Abrahante J.E."/>
            <person name="Garbe J."/>
            <person name="Badalamenti J.P."/>
            <person name="Herman A."/>
            <person name="Mangelson H."/>
            <person name="Liachko I."/>
            <person name="Sullivan S."/>
            <person name="Sone E.D."/>
            <person name="Koren S."/>
            <person name="Silverstein K.A.T."/>
            <person name="Beckman K.B."/>
            <person name="Gohl D.M."/>
        </authorList>
    </citation>
    <scope>NUCLEOTIDE SEQUENCE</scope>
    <source>
        <strain evidence="1">Duluth1</strain>
        <tissue evidence="1">Whole animal</tissue>
    </source>
</reference>
<sequence>MSRQSAGLPMYRSYNGTLPEITGAPPGHHLCLKVFESFTSIDATNRTLNPKSVTKEAKIRDLVCDHIPSVHSSPDP</sequence>
<proteinExistence type="predicted"/>
<organism evidence="1 2">
    <name type="scientific">Dreissena polymorpha</name>
    <name type="common">Zebra mussel</name>
    <name type="synonym">Mytilus polymorpha</name>
    <dbReference type="NCBI Taxonomy" id="45954"/>
    <lineage>
        <taxon>Eukaryota</taxon>
        <taxon>Metazoa</taxon>
        <taxon>Spiralia</taxon>
        <taxon>Lophotrochozoa</taxon>
        <taxon>Mollusca</taxon>
        <taxon>Bivalvia</taxon>
        <taxon>Autobranchia</taxon>
        <taxon>Heteroconchia</taxon>
        <taxon>Euheterodonta</taxon>
        <taxon>Imparidentia</taxon>
        <taxon>Neoheterodontei</taxon>
        <taxon>Myida</taxon>
        <taxon>Dreissenoidea</taxon>
        <taxon>Dreissenidae</taxon>
        <taxon>Dreissena</taxon>
    </lineage>
</organism>
<comment type="caution">
    <text evidence="1">The sequence shown here is derived from an EMBL/GenBank/DDBJ whole genome shotgun (WGS) entry which is preliminary data.</text>
</comment>
<dbReference type="AlphaFoldDB" id="A0A9D4F579"/>
<evidence type="ECO:0000313" key="1">
    <source>
        <dbReference type="EMBL" id="KAH3790035.1"/>
    </source>
</evidence>
<accession>A0A9D4F579</accession>
<keyword evidence="2" id="KW-1185">Reference proteome</keyword>
<reference evidence="1" key="2">
    <citation type="submission" date="2020-11" db="EMBL/GenBank/DDBJ databases">
        <authorList>
            <person name="McCartney M.A."/>
            <person name="Auch B."/>
            <person name="Kono T."/>
            <person name="Mallez S."/>
            <person name="Becker A."/>
            <person name="Gohl D.M."/>
            <person name="Silverstein K.A.T."/>
            <person name="Koren S."/>
            <person name="Bechman K.B."/>
            <person name="Herman A."/>
            <person name="Abrahante J.E."/>
            <person name="Garbe J."/>
        </authorList>
    </citation>
    <scope>NUCLEOTIDE SEQUENCE</scope>
    <source>
        <strain evidence="1">Duluth1</strain>
        <tissue evidence="1">Whole animal</tissue>
    </source>
</reference>
<evidence type="ECO:0000313" key="2">
    <source>
        <dbReference type="Proteomes" id="UP000828390"/>
    </source>
</evidence>
<name>A0A9D4F579_DREPO</name>
<dbReference type="EMBL" id="JAIWYP010000008">
    <property type="protein sequence ID" value="KAH3790035.1"/>
    <property type="molecule type" value="Genomic_DNA"/>
</dbReference>